<organism evidence="2 3">
    <name type="scientific">Streptomyces capoamus</name>
    <dbReference type="NCBI Taxonomy" id="68183"/>
    <lineage>
        <taxon>Bacteria</taxon>
        <taxon>Bacillati</taxon>
        <taxon>Actinomycetota</taxon>
        <taxon>Actinomycetes</taxon>
        <taxon>Kitasatosporales</taxon>
        <taxon>Streptomycetaceae</taxon>
        <taxon>Streptomyces</taxon>
    </lineage>
</organism>
<protein>
    <submittedName>
        <fullName evidence="2">Uncharacterized protein</fullName>
    </submittedName>
</protein>
<sequence>MHARQGESDGVPALDRSHADSELPQPVLAHAALPSAHACPAPTAAPDELVLAARLAVTELEEGVAVLATASAVCHRPPSIAQETSGRELQRFFG</sequence>
<keyword evidence="3" id="KW-1185">Reference proteome</keyword>
<accession>A0A919F3C1</accession>
<comment type="caution">
    <text evidence="2">The sequence shown here is derived from an EMBL/GenBank/DDBJ whole genome shotgun (WGS) entry which is preliminary data.</text>
</comment>
<gene>
    <name evidence="2" type="ORF">GCM10018980_72020</name>
</gene>
<dbReference type="EMBL" id="BNBF01000036">
    <property type="protein sequence ID" value="GHG74874.1"/>
    <property type="molecule type" value="Genomic_DNA"/>
</dbReference>
<evidence type="ECO:0000313" key="2">
    <source>
        <dbReference type="EMBL" id="GHG74874.1"/>
    </source>
</evidence>
<reference evidence="3" key="1">
    <citation type="journal article" date="2019" name="Int. J. Syst. Evol. Microbiol.">
        <title>The Global Catalogue of Microorganisms (GCM) 10K type strain sequencing project: providing services to taxonomists for standard genome sequencing and annotation.</title>
        <authorList>
            <consortium name="The Broad Institute Genomics Platform"/>
            <consortium name="The Broad Institute Genome Sequencing Center for Infectious Disease"/>
            <person name="Wu L."/>
            <person name="Ma J."/>
        </authorList>
    </citation>
    <scope>NUCLEOTIDE SEQUENCE [LARGE SCALE GENOMIC DNA]</scope>
    <source>
        <strain evidence="3">JCM 4253</strain>
    </source>
</reference>
<dbReference type="AlphaFoldDB" id="A0A919F3C1"/>
<evidence type="ECO:0000313" key="3">
    <source>
        <dbReference type="Proteomes" id="UP000619355"/>
    </source>
</evidence>
<name>A0A919F3C1_9ACTN</name>
<feature type="region of interest" description="Disordered" evidence="1">
    <location>
        <begin position="1"/>
        <end position="27"/>
    </location>
</feature>
<evidence type="ECO:0000256" key="1">
    <source>
        <dbReference type="SAM" id="MobiDB-lite"/>
    </source>
</evidence>
<proteinExistence type="predicted"/>
<dbReference type="Proteomes" id="UP000619355">
    <property type="component" value="Unassembled WGS sequence"/>
</dbReference>